<dbReference type="EMBL" id="CP024308">
    <property type="protein sequence ID" value="AUX78373.1"/>
    <property type="molecule type" value="Genomic_DNA"/>
</dbReference>
<sequence length="117" mass="12922">MIDVRPRLPPWRVSTVGMGNFSGSNLPQSNIASAVPENGTWPTDEQAKVRLFTLSKWDLTRHGNGSKVIVNRCIPIAETEVVCELSADLNWITGDTRIEAVFQGKGGDWKMIAAKNR</sequence>
<dbReference type="AlphaFoldDB" id="A0A2L0HA67"/>
<dbReference type="Proteomes" id="UP000239340">
    <property type="component" value="Plasmid pSfreNXT3a"/>
</dbReference>
<reference evidence="1 2" key="1">
    <citation type="submission" date="2017-10" db="EMBL/GenBank/DDBJ databases">
        <title>Analysis of the genome sequences of Rhizobium populations associated to common bean (phaseolus vulgaris).</title>
        <authorList>
            <person name="Bustos P."/>
            <person name="Santamaria R.I."/>
            <person name="Miranda-Sanchez F."/>
            <person name="Perez-Carrascal O."/>
            <person name="Juarez S."/>
            <person name="Lozano L."/>
            <person name="Martinez-Flores I."/>
            <person name="Vinuesa P."/>
            <person name="Martinez-Romero E."/>
            <person name="Cevallos M.A."/>
            <person name="Romero D."/>
            <person name="Davila G."/>
            <person name="Gonzalez V."/>
        </authorList>
    </citation>
    <scope>NUCLEOTIDE SEQUENCE [LARGE SCALE GENOMIC DNA]</scope>
    <source>
        <strain evidence="1 2">NXT3</strain>
        <plasmid evidence="2">Plasmid psfrenxt3a</plasmid>
    </source>
</reference>
<evidence type="ECO:0000313" key="2">
    <source>
        <dbReference type="Proteomes" id="UP000239340"/>
    </source>
</evidence>
<keyword evidence="1" id="KW-0614">Plasmid</keyword>
<protein>
    <submittedName>
        <fullName evidence="1">Uncharacterized protein</fullName>
    </submittedName>
</protein>
<gene>
    <name evidence="1" type="ORF">NXT3_PA00078</name>
</gene>
<proteinExistence type="predicted"/>
<name>A0A2L0HA67_RHIFR</name>
<geneLocation type="plasmid" evidence="2">
    <name>psfrenxt3a</name>
</geneLocation>
<evidence type="ECO:0000313" key="1">
    <source>
        <dbReference type="EMBL" id="AUX78373.1"/>
    </source>
</evidence>
<accession>A0A2L0HA67</accession>
<organism evidence="1 2">
    <name type="scientific">Rhizobium fredii</name>
    <name type="common">Sinorhizobium fredii</name>
    <dbReference type="NCBI Taxonomy" id="380"/>
    <lineage>
        <taxon>Bacteria</taxon>
        <taxon>Pseudomonadati</taxon>
        <taxon>Pseudomonadota</taxon>
        <taxon>Alphaproteobacteria</taxon>
        <taxon>Hyphomicrobiales</taxon>
        <taxon>Rhizobiaceae</taxon>
        <taxon>Sinorhizobium/Ensifer group</taxon>
        <taxon>Sinorhizobium</taxon>
    </lineage>
</organism>